<dbReference type="InterPro" id="IPR036661">
    <property type="entry name" value="Luciferase-like_sf"/>
</dbReference>
<dbReference type="Pfam" id="PF00296">
    <property type="entry name" value="Bac_luciferase"/>
    <property type="match status" value="1"/>
</dbReference>
<feature type="domain" description="Luciferase-like" evidence="5">
    <location>
        <begin position="5"/>
        <end position="309"/>
    </location>
</feature>
<keyword evidence="7" id="KW-1185">Reference proteome</keyword>
<keyword evidence="2" id="KW-0285">Flavoprotein</keyword>
<evidence type="ECO:0000313" key="7">
    <source>
        <dbReference type="Proteomes" id="UP000321261"/>
    </source>
</evidence>
<dbReference type="GO" id="GO:0005829">
    <property type="term" value="C:cytosol"/>
    <property type="evidence" value="ECO:0007669"/>
    <property type="project" value="TreeGrafter"/>
</dbReference>
<organism evidence="6 7">
    <name type="scientific">Pseudonocardia hierapolitana</name>
    <dbReference type="NCBI Taxonomy" id="1128676"/>
    <lineage>
        <taxon>Bacteria</taxon>
        <taxon>Bacillati</taxon>
        <taxon>Actinomycetota</taxon>
        <taxon>Actinomycetes</taxon>
        <taxon>Pseudonocardiales</taxon>
        <taxon>Pseudonocardiaceae</taxon>
        <taxon>Pseudonocardia</taxon>
    </lineage>
</organism>
<proteinExistence type="inferred from homology"/>
<keyword evidence="3" id="KW-0560">Oxidoreductase</keyword>
<protein>
    <submittedName>
        <fullName evidence="6">Limonene 1,2-monooxygenase</fullName>
    </submittedName>
</protein>
<dbReference type="AlphaFoldDB" id="A0A561SUK6"/>
<dbReference type="PANTHER" id="PTHR30137:SF16">
    <property type="entry name" value="BLL0895 PROTEIN"/>
    <property type="match status" value="1"/>
</dbReference>
<dbReference type="Gene3D" id="3.20.20.30">
    <property type="entry name" value="Luciferase-like domain"/>
    <property type="match status" value="1"/>
</dbReference>
<evidence type="ECO:0000256" key="2">
    <source>
        <dbReference type="ARBA" id="ARBA00022630"/>
    </source>
</evidence>
<reference evidence="6 7" key="1">
    <citation type="submission" date="2019-06" db="EMBL/GenBank/DDBJ databases">
        <title>Sequencing the genomes of 1000 actinobacteria strains.</title>
        <authorList>
            <person name="Klenk H.-P."/>
        </authorList>
    </citation>
    <scope>NUCLEOTIDE SEQUENCE [LARGE SCALE GENOMIC DNA]</scope>
    <source>
        <strain evidence="6 7">DSM 45671</strain>
    </source>
</reference>
<evidence type="ECO:0000256" key="4">
    <source>
        <dbReference type="ARBA" id="ARBA00023033"/>
    </source>
</evidence>
<dbReference type="OrthoDB" id="5241801at2"/>
<dbReference type="GO" id="GO:0016705">
    <property type="term" value="F:oxidoreductase activity, acting on paired donors, with incorporation or reduction of molecular oxygen"/>
    <property type="evidence" value="ECO:0007669"/>
    <property type="project" value="InterPro"/>
</dbReference>
<dbReference type="InterPro" id="IPR050766">
    <property type="entry name" value="Bact_Lucif_Oxidored"/>
</dbReference>
<evidence type="ECO:0000259" key="5">
    <source>
        <dbReference type="Pfam" id="PF00296"/>
    </source>
</evidence>
<comment type="similarity">
    <text evidence="1">Belongs to the bacterial luciferase oxidoreductase family.</text>
</comment>
<dbReference type="Proteomes" id="UP000321261">
    <property type="component" value="Unassembled WGS sequence"/>
</dbReference>
<accession>A0A561SUK6</accession>
<dbReference type="RefSeq" id="WP_147257540.1">
    <property type="nucleotide sequence ID" value="NZ_VIWU01000001.1"/>
</dbReference>
<dbReference type="GO" id="GO:0004497">
    <property type="term" value="F:monooxygenase activity"/>
    <property type="evidence" value="ECO:0007669"/>
    <property type="project" value="UniProtKB-KW"/>
</dbReference>
<dbReference type="PANTHER" id="PTHR30137">
    <property type="entry name" value="LUCIFERASE-LIKE MONOOXYGENASE"/>
    <property type="match status" value="1"/>
</dbReference>
<dbReference type="InterPro" id="IPR011251">
    <property type="entry name" value="Luciferase-like_dom"/>
</dbReference>
<evidence type="ECO:0000256" key="1">
    <source>
        <dbReference type="ARBA" id="ARBA00010426"/>
    </source>
</evidence>
<gene>
    <name evidence="6" type="ORF">FHX44_114472</name>
</gene>
<comment type="caution">
    <text evidence="6">The sequence shown here is derived from an EMBL/GenBank/DDBJ whole genome shotgun (WGS) entry which is preliminary data.</text>
</comment>
<evidence type="ECO:0000256" key="3">
    <source>
        <dbReference type="ARBA" id="ARBA00023002"/>
    </source>
</evidence>
<evidence type="ECO:0000313" key="6">
    <source>
        <dbReference type="EMBL" id="TWF78549.1"/>
    </source>
</evidence>
<sequence>MSRLRFGIFLAPFHPAGENPTTALQRDLQLVQHLDDLGYDEAWIGEHHSAGSEIIASPEIFIAAAAERTRRIRLGTGVVSLSYHNPLWVAERIVLLDHLTRGRVMLGVGPGSLPTDSAMIGLNPTDTRELLEENLDIVMRLLRGDEPVTATTRTHRLIDARLHLRPYSDPLFDVAVAAVASPTGPRLAGRHGVGLLSIGATLTKEGFDALAHHWNVMEERAATFGTTVDRAAWRLVGLMHVAETREQAYREVEHGIEQWFRYFQKVAAFPQMAVEGGDVREMIEFVNEAGIGAIGTPDDAAAQVQRLVDQSGGFGAMLLLAHEWANPQATRRSYELIAQHVMPRFQGQAQATLDAKARASESRSGHAEQQVAAVAHMTEKYEKELTDRG</sequence>
<name>A0A561SUK6_9PSEU</name>
<dbReference type="EMBL" id="VIWU01000001">
    <property type="protein sequence ID" value="TWF78549.1"/>
    <property type="molecule type" value="Genomic_DNA"/>
</dbReference>
<dbReference type="SUPFAM" id="SSF51679">
    <property type="entry name" value="Bacterial luciferase-like"/>
    <property type="match status" value="1"/>
</dbReference>
<keyword evidence="4 6" id="KW-0503">Monooxygenase</keyword>